<comment type="caution">
    <text evidence="2">The sequence shown here is derived from an EMBL/GenBank/DDBJ whole genome shotgun (WGS) entry which is preliminary data.</text>
</comment>
<accession>A0ABX0H5J6</accession>
<name>A0ABX0H5J6_9BACT</name>
<keyword evidence="3" id="KW-1185">Reference proteome</keyword>
<evidence type="ECO:0000313" key="3">
    <source>
        <dbReference type="Proteomes" id="UP000649799"/>
    </source>
</evidence>
<proteinExistence type="predicted"/>
<feature type="chain" id="PRO_5045538963" evidence="1">
    <location>
        <begin position="34"/>
        <end position="126"/>
    </location>
</feature>
<protein>
    <submittedName>
        <fullName evidence="2">Uncharacterized protein</fullName>
    </submittedName>
</protein>
<organism evidence="2 3">
    <name type="scientific">Cyclobacterium plantarum</name>
    <dbReference type="NCBI Taxonomy" id="2716263"/>
    <lineage>
        <taxon>Bacteria</taxon>
        <taxon>Pseudomonadati</taxon>
        <taxon>Bacteroidota</taxon>
        <taxon>Cytophagia</taxon>
        <taxon>Cytophagales</taxon>
        <taxon>Cyclobacteriaceae</taxon>
        <taxon>Cyclobacterium</taxon>
    </lineage>
</organism>
<feature type="signal peptide" evidence="1">
    <location>
        <begin position="1"/>
        <end position="33"/>
    </location>
</feature>
<sequence length="126" mass="14261">MVNDWKHNKLIRERLTLLVVMLFCVFVSSSQFAVDIDVNSSGVDIQLDLNGAQEEEPSQSGDQTFIHTAIDAVVPFVLVVFDHAYHFIYEIAGAESPKVNFYLDVEPSYNHLFEILFEQIISVNAP</sequence>
<dbReference type="Proteomes" id="UP000649799">
    <property type="component" value="Unassembled WGS sequence"/>
</dbReference>
<evidence type="ECO:0000313" key="2">
    <source>
        <dbReference type="EMBL" id="NHE56802.1"/>
    </source>
</evidence>
<keyword evidence="1" id="KW-0732">Signal</keyword>
<dbReference type="RefSeq" id="WP_166145453.1">
    <property type="nucleotide sequence ID" value="NZ_JAANYN010000003.1"/>
</dbReference>
<evidence type="ECO:0000256" key="1">
    <source>
        <dbReference type="SAM" id="SignalP"/>
    </source>
</evidence>
<reference evidence="2 3" key="1">
    <citation type="submission" date="2020-03" db="EMBL/GenBank/DDBJ databases">
        <title>Cyclobacterium plantarum sp. nov., a marine bacterium isolated from a coastal-marine wetland.</title>
        <authorList>
            <person name="Sanchez-Porro C."/>
            <person name="Ventosa A."/>
            <person name="Amoozegar M."/>
        </authorList>
    </citation>
    <scope>NUCLEOTIDE SEQUENCE [LARGE SCALE GENOMIC DNA]</scope>
    <source>
        <strain evidence="2 3">GBPx2</strain>
    </source>
</reference>
<dbReference type="EMBL" id="JAANYN010000003">
    <property type="protein sequence ID" value="NHE56802.1"/>
    <property type="molecule type" value="Genomic_DNA"/>
</dbReference>
<gene>
    <name evidence="2" type="ORF">G9Q97_08240</name>
</gene>